<keyword evidence="11" id="KW-1185">Reference proteome</keyword>
<evidence type="ECO:0000256" key="4">
    <source>
        <dbReference type="ARBA" id="ARBA00022989"/>
    </source>
</evidence>
<sequence>MDKSSVHLHSTVTQQVVCEDRERKPLKLELLATRLYEAALVGDVSSLLEVLRLDASILDRCCIQRLARGFIQSPLHIAADLGHLDFVNKILESKPELAEERDHKQGCTPLHLSAAKGHLEIVNVLLAVNPNVCLERNDIGRNPIHVAALKGQKLVLGKLLEVRPQAAYERTSIGETVLHLCVKHDQLETLKFLVEFIGSAPLLNAKDSIGDTILHLALATRQVETSKFLLGDERIEKNVINANGYTAMDVCRKVRGKNSIDQEIRDGLEGAKALPGKAANKLQERDHTWSSNQHDALMVVASLIATIAFQIAMNPPGGVWQDNNTLSNVFLNYHNCLIKNQTITPAPGESIFGYIDSEYYAIFLVCNAIAFASSVSVILLLISGFRYNRYFSVIFTIIMWIALSATIVTYWIGSSFVIPRVYFMGHIAYNHQMEWSLIAWAMLLACLFLGHGIRVIKNSKLGQSTIRKLSRPRDRSLCKCMP</sequence>
<evidence type="ECO:0000313" key="11">
    <source>
        <dbReference type="Proteomes" id="UP001153076"/>
    </source>
</evidence>
<feature type="transmembrane region" description="Helical" evidence="8">
    <location>
        <begin position="433"/>
        <end position="453"/>
    </location>
</feature>
<evidence type="ECO:0000256" key="8">
    <source>
        <dbReference type="SAM" id="Phobius"/>
    </source>
</evidence>
<dbReference type="SUPFAM" id="SSF48403">
    <property type="entry name" value="Ankyrin repeat"/>
    <property type="match status" value="1"/>
</dbReference>
<dbReference type="OrthoDB" id="7729168at2759"/>
<evidence type="ECO:0000256" key="5">
    <source>
        <dbReference type="ARBA" id="ARBA00023043"/>
    </source>
</evidence>
<dbReference type="Pfam" id="PF12796">
    <property type="entry name" value="Ank_2"/>
    <property type="match status" value="1"/>
</dbReference>
<keyword evidence="3" id="KW-0677">Repeat</keyword>
<evidence type="ECO:0000256" key="1">
    <source>
        <dbReference type="ARBA" id="ARBA00004141"/>
    </source>
</evidence>
<keyword evidence="2 8" id="KW-0812">Transmembrane</keyword>
<dbReference type="Proteomes" id="UP001153076">
    <property type="component" value="Unassembled WGS sequence"/>
</dbReference>
<evidence type="ECO:0000256" key="2">
    <source>
        <dbReference type="ARBA" id="ARBA00022692"/>
    </source>
</evidence>
<dbReference type="InterPro" id="IPR026961">
    <property type="entry name" value="PGG_dom"/>
</dbReference>
<dbReference type="Pfam" id="PF13637">
    <property type="entry name" value="Ank_4"/>
    <property type="match status" value="1"/>
</dbReference>
<dbReference type="Gene3D" id="1.25.40.20">
    <property type="entry name" value="Ankyrin repeat-containing domain"/>
    <property type="match status" value="2"/>
</dbReference>
<accession>A0A9Q1QQI8</accession>
<dbReference type="InterPro" id="IPR036770">
    <property type="entry name" value="Ankyrin_rpt-contain_sf"/>
</dbReference>
<evidence type="ECO:0000313" key="10">
    <source>
        <dbReference type="EMBL" id="KAJ8450464.1"/>
    </source>
</evidence>
<dbReference type="InterPro" id="IPR002110">
    <property type="entry name" value="Ankyrin_rpt"/>
</dbReference>
<feature type="repeat" description="ANK" evidence="7">
    <location>
        <begin position="105"/>
        <end position="137"/>
    </location>
</feature>
<feature type="transmembrane region" description="Helical" evidence="8">
    <location>
        <begin position="359"/>
        <end position="383"/>
    </location>
</feature>
<dbReference type="PROSITE" id="PS50088">
    <property type="entry name" value="ANK_REPEAT"/>
    <property type="match status" value="1"/>
</dbReference>
<protein>
    <recommendedName>
        <fullName evidence="9">PGG domain-containing protein</fullName>
    </recommendedName>
</protein>
<reference evidence="10" key="1">
    <citation type="submission" date="2022-04" db="EMBL/GenBank/DDBJ databases">
        <title>Carnegiea gigantea Genome sequencing and assembly v2.</title>
        <authorList>
            <person name="Copetti D."/>
            <person name="Sanderson M.J."/>
            <person name="Burquez A."/>
            <person name="Wojciechowski M.F."/>
        </authorList>
    </citation>
    <scope>NUCLEOTIDE SEQUENCE</scope>
    <source>
        <strain evidence="10">SGP5-SGP5p</strain>
        <tissue evidence="10">Aerial part</tissue>
    </source>
</reference>
<evidence type="ECO:0000256" key="7">
    <source>
        <dbReference type="PROSITE-ProRule" id="PRU00023"/>
    </source>
</evidence>
<keyword evidence="4 8" id="KW-1133">Transmembrane helix</keyword>
<dbReference type="PANTHER" id="PTHR24186">
    <property type="entry name" value="PROTEIN PHOSPHATASE 1 REGULATORY SUBUNIT"/>
    <property type="match status" value="1"/>
</dbReference>
<keyword evidence="6 8" id="KW-0472">Membrane</keyword>
<dbReference type="SMART" id="SM00248">
    <property type="entry name" value="ANK"/>
    <property type="match status" value="6"/>
</dbReference>
<keyword evidence="5 7" id="KW-0040">ANK repeat</keyword>
<evidence type="ECO:0000256" key="3">
    <source>
        <dbReference type="ARBA" id="ARBA00022737"/>
    </source>
</evidence>
<evidence type="ECO:0000259" key="9">
    <source>
        <dbReference type="Pfam" id="PF13962"/>
    </source>
</evidence>
<feature type="transmembrane region" description="Helical" evidence="8">
    <location>
        <begin position="390"/>
        <end position="413"/>
    </location>
</feature>
<name>A0A9Q1QQI8_9CARY</name>
<dbReference type="AlphaFoldDB" id="A0A9Q1QQI8"/>
<comment type="caution">
    <text evidence="10">The sequence shown here is derived from an EMBL/GenBank/DDBJ whole genome shotgun (WGS) entry which is preliminary data.</text>
</comment>
<comment type="subcellular location">
    <subcellularLocation>
        <location evidence="1">Membrane</location>
        <topology evidence="1">Multi-pass membrane protein</topology>
    </subcellularLocation>
</comment>
<gene>
    <name evidence="10" type="ORF">Cgig2_002149</name>
</gene>
<proteinExistence type="predicted"/>
<dbReference type="Pfam" id="PF13962">
    <property type="entry name" value="PGG"/>
    <property type="match status" value="1"/>
</dbReference>
<feature type="domain" description="PGG" evidence="9">
    <location>
        <begin position="289"/>
        <end position="416"/>
    </location>
</feature>
<dbReference type="GO" id="GO:0005886">
    <property type="term" value="C:plasma membrane"/>
    <property type="evidence" value="ECO:0007669"/>
    <property type="project" value="TreeGrafter"/>
</dbReference>
<evidence type="ECO:0000256" key="6">
    <source>
        <dbReference type="ARBA" id="ARBA00023136"/>
    </source>
</evidence>
<dbReference type="PROSITE" id="PS50297">
    <property type="entry name" value="ANK_REP_REGION"/>
    <property type="match status" value="1"/>
</dbReference>
<dbReference type="EMBL" id="JAKOGI010000015">
    <property type="protein sequence ID" value="KAJ8450464.1"/>
    <property type="molecule type" value="Genomic_DNA"/>
</dbReference>
<dbReference type="PANTHER" id="PTHR24186:SF37">
    <property type="entry name" value="PGG DOMAIN-CONTAINING PROTEIN"/>
    <property type="match status" value="1"/>
</dbReference>
<organism evidence="10 11">
    <name type="scientific">Carnegiea gigantea</name>
    <dbReference type="NCBI Taxonomy" id="171969"/>
    <lineage>
        <taxon>Eukaryota</taxon>
        <taxon>Viridiplantae</taxon>
        <taxon>Streptophyta</taxon>
        <taxon>Embryophyta</taxon>
        <taxon>Tracheophyta</taxon>
        <taxon>Spermatophyta</taxon>
        <taxon>Magnoliopsida</taxon>
        <taxon>eudicotyledons</taxon>
        <taxon>Gunneridae</taxon>
        <taxon>Pentapetalae</taxon>
        <taxon>Caryophyllales</taxon>
        <taxon>Cactineae</taxon>
        <taxon>Cactaceae</taxon>
        <taxon>Cactoideae</taxon>
        <taxon>Echinocereeae</taxon>
        <taxon>Carnegiea</taxon>
    </lineage>
</organism>